<accession>A0A9X5I4X2</accession>
<protein>
    <submittedName>
        <fullName evidence="1">Uncharacterized protein</fullName>
    </submittedName>
</protein>
<keyword evidence="2" id="KW-1185">Reference proteome</keyword>
<name>A0A9X5I4X2_9CYAN</name>
<proteinExistence type="predicted"/>
<dbReference type="RefSeq" id="WP_132866890.1">
    <property type="nucleotide sequence ID" value="NZ_JTJC03000002.1"/>
</dbReference>
<sequence length="77" mass="8598">MTSQLSTVNCQLSTVNCQLSTVNNQSQPSAIGDYIIMIDPQIQRVQPMISFLYQKIKLSRSQNRIAKVKMPAIAQDA</sequence>
<dbReference type="AlphaFoldDB" id="A0A9X5I4X2"/>
<reference evidence="1 2" key="1">
    <citation type="journal article" date="2015" name="Genome Announc.">
        <title>Draft Genome Sequence of the Terrestrial Cyanobacterium Scytonema millei VB511283, Isolated from Eastern India.</title>
        <authorList>
            <person name="Sen D."/>
            <person name="Chandrababunaidu M.M."/>
            <person name="Singh D."/>
            <person name="Sanghi N."/>
            <person name="Ghorai A."/>
            <person name="Mishra G.P."/>
            <person name="Madduluri M."/>
            <person name="Adhikary S.P."/>
            <person name="Tripathy S."/>
        </authorList>
    </citation>
    <scope>NUCLEOTIDE SEQUENCE [LARGE SCALE GENOMIC DNA]</scope>
    <source>
        <strain evidence="1 2">VB511283</strain>
    </source>
</reference>
<organism evidence="1 2">
    <name type="scientific">Scytonema millei VB511283</name>
    <dbReference type="NCBI Taxonomy" id="1245923"/>
    <lineage>
        <taxon>Bacteria</taxon>
        <taxon>Bacillati</taxon>
        <taxon>Cyanobacteriota</taxon>
        <taxon>Cyanophyceae</taxon>
        <taxon>Nostocales</taxon>
        <taxon>Scytonemataceae</taxon>
        <taxon>Scytonema</taxon>
    </lineage>
</organism>
<dbReference type="Proteomes" id="UP000031532">
    <property type="component" value="Unassembled WGS sequence"/>
</dbReference>
<dbReference type="EMBL" id="JTJC03000002">
    <property type="protein sequence ID" value="NHC35084.1"/>
    <property type="molecule type" value="Genomic_DNA"/>
</dbReference>
<comment type="caution">
    <text evidence="1">The sequence shown here is derived from an EMBL/GenBank/DDBJ whole genome shotgun (WGS) entry which is preliminary data.</text>
</comment>
<evidence type="ECO:0000313" key="2">
    <source>
        <dbReference type="Proteomes" id="UP000031532"/>
    </source>
</evidence>
<gene>
    <name evidence="1" type="ORF">QH73_0010495</name>
</gene>
<evidence type="ECO:0000313" key="1">
    <source>
        <dbReference type="EMBL" id="NHC35084.1"/>
    </source>
</evidence>